<evidence type="ECO:0000313" key="2">
    <source>
        <dbReference type="Proteomes" id="UP001562357"/>
    </source>
</evidence>
<reference evidence="2" key="1">
    <citation type="submission" date="2024-06" db="EMBL/GenBank/DDBJ databases">
        <title>Draft Genome Sequences of Epichloe bromicola Strains Isolated from Elymus ciliaris.</title>
        <authorList>
            <consortium name="Epichloe bromicola genome sequencing consortium"/>
            <person name="Miura A."/>
            <person name="Imano S."/>
            <person name="Ashida A."/>
            <person name="Sato I."/>
            <person name="Chiba S."/>
            <person name="Tanaka A."/>
            <person name="Camagna M."/>
            <person name="Takemoto D."/>
        </authorList>
    </citation>
    <scope>NUCLEOTIDE SEQUENCE [LARGE SCALE GENOMIC DNA]</scope>
    <source>
        <strain evidence="2">DP</strain>
    </source>
</reference>
<sequence>MRFSNILALAMTVVAIKPRAYYQSLLFPLSSGNYVGYTSNNAHTIWTRFGTESCGRVAASVKGDGCITGSSRKIFGHSYCRNCTADRVEKREAEAAAGGQELRDDSECEESVEPNLATIDDKRFFKINYAISEADTKAILDWIDIKNPQYSALPSHLLQHETQFNPHAELHGEKE</sequence>
<accession>A0ABQ0CW54</accession>
<gene>
    <name evidence="1" type="primary">g5929</name>
    <name evidence="1" type="ORF">EsDP_00005929</name>
</gene>
<keyword evidence="2" id="KW-1185">Reference proteome</keyword>
<name>A0ABQ0CW54_9HYPO</name>
<protein>
    <submittedName>
        <fullName evidence="1">Ubiquitin-like protein atg8</fullName>
    </submittedName>
</protein>
<dbReference type="Proteomes" id="UP001562357">
    <property type="component" value="Unassembled WGS sequence"/>
</dbReference>
<dbReference type="EMBL" id="BAAFGZ010000304">
    <property type="protein sequence ID" value="GAB0137672.1"/>
    <property type="molecule type" value="Genomic_DNA"/>
</dbReference>
<evidence type="ECO:0000313" key="1">
    <source>
        <dbReference type="EMBL" id="GAB0137672.1"/>
    </source>
</evidence>
<organism evidence="1 2">
    <name type="scientific">Epichloe bromicola</name>
    <dbReference type="NCBI Taxonomy" id="79588"/>
    <lineage>
        <taxon>Eukaryota</taxon>
        <taxon>Fungi</taxon>
        <taxon>Dikarya</taxon>
        <taxon>Ascomycota</taxon>
        <taxon>Pezizomycotina</taxon>
        <taxon>Sordariomycetes</taxon>
        <taxon>Hypocreomycetidae</taxon>
        <taxon>Hypocreales</taxon>
        <taxon>Clavicipitaceae</taxon>
        <taxon>Epichloe</taxon>
    </lineage>
</organism>
<comment type="caution">
    <text evidence="1">The sequence shown here is derived from an EMBL/GenBank/DDBJ whole genome shotgun (WGS) entry which is preliminary data.</text>
</comment>
<proteinExistence type="predicted"/>